<dbReference type="RefSeq" id="WP_070401959.1">
    <property type="nucleotide sequence ID" value="NZ_BJVW01000013.1"/>
</dbReference>
<dbReference type="PANTHER" id="PTHR43747:SF1">
    <property type="entry name" value="SLR1998 PROTEIN"/>
    <property type="match status" value="1"/>
</dbReference>
<dbReference type="Proteomes" id="UP000179145">
    <property type="component" value="Chromosome"/>
</dbReference>
<keyword evidence="2" id="KW-1185">Reference proteome</keyword>
<dbReference type="PRINTS" id="PR00420">
    <property type="entry name" value="RNGMNOXGNASE"/>
</dbReference>
<dbReference type="Pfam" id="PF01494">
    <property type="entry name" value="FAD_binding_3"/>
    <property type="match status" value="1"/>
</dbReference>
<gene>
    <name evidence="1" type="ORF">A0U89_02270</name>
</gene>
<evidence type="ECO:0000313" key="1">
    <source>
        <dbReference type="EMBL" id="AOX16140.1"/>
    </source>
</evidence>
<dbReference type="InterPro" id="IPR002938">
    <property type="entry name" value="FAD-bd"/>
</dbReference>
<sequence length="414" mass="46119">MTIRECDVLVIGGGPAGSTASALLARKGLDVVLLEKDAHPRFHIGESLLPCNLPILRELGVLDEVAAIGVFKPGAEFVSDTGEGRLAFPFEYAIGAREKHAYQVRRADFDEILFRNAQRSGAESHEQIRVVAAHFAKGERAKIDARRENGETVNFAPRFVLDASGRDSFLANRFGRKRSNKRNSTAAIYGHFRHVPRRENDMGGYISIHLVDGGWFWMIPLPEGVMSVGFVGDRSVFRGHRGTPAELFWKKVSESASVAERMAAAEPLADLASTGNYSYCADRAWGDNFYMIGDAFAFLDPVFSSGVLLAMKSALKGVTVAEAWLQNPAAGQRAARIAERRTRREMRRISWLIYRINNPVLRHLFLNPRNRPLRMRDAVIALLAGDFEAGWRVRFPMASFRGAFKLLSLRAKRS</sequence>
<protein>
    <submittedName>
        <fullName evidence="1">Oxidoreductase</fullName>
    </submittedName>
</protein>
<evidence type="ECO:0000313" key="2">
    <source>
        <dbReference type="Proteomes" id="UP000179145"/>
    </source>
</evidence>
<dbReference type="OrthoDB" id="9799983at2"/>
<dbReference type="Gene3D" id="3.50.50.60">
    <property type="entry name" value="FAD/NAD(P)-binding domain"/>
    <property type="match status" value="1"/>
</dbReference>
<dbReference type="KEGG" id="kba:A0U89_02270"/>
<dbReference type="STRING" id="153496.A0U89_02270"/>
<dbReference type="SUPFAM" id="SSF51905">
    <property type="entry name" value="FAD/NAD(P)-binding domain"/>
    <property type="match status" value="1"/>
</dbReference>
<dbReference type="InterPro" id="IPR036188">
    <property type="entry name" value="FAD/NAD-bd_sf"/>
</dbReference>
<dbReference type="AlphaFoldDB" id="A0A1D8UR83"/>
<dbReference type="EMBL" id="CP014674">
    <property type="protein sequence ID" value="AOX16140.1"/>
    <property type="molecule type" value="Genomic_DNA"/>
</dbReference>
<dbReference type="GO" id="GO:0071949">
    <property type="term" value="F:FAD binding"/>
    <property type="evidence" value="ECO:0007669"/>
    <property type="project" value="InterPro"/>
</dbReference>
<accession>A0A1D8UR83</accession>
<reference evidence="1 2" key="1">
    <citation type="journal article" date="2016" name="Microb. Cell Fact.">
        <title>Dissection of exopolysaccharide biosynthesis in Kozakia baliensis.</title>
        <authorList>
            <person name="Brandt J.U."/>
            <person name="Jakob F."/>
            <person name="Behr J."/>
            <person name="Geissler A.J."/>
            <person name="Vogel R.F."/>
        </authorList>
    </citation>
    <scope>NUCLEOTIDE SEQUENCE [LARGE SCALE GENOMIC DNA]</scope>
    <source>
        <strain evidence="1 2">DSM 14400</strain>
    </source>
</reference>
<organism evidence="1 2">
    <name type="scientific">Kozakia baliensis</name>
    <dbReference type="NCBI Taxonomy" id="153496"/>
    <lineage>
        <taxon>Bacteria</taxon>
        <taxon>Pseudomonadati</taxon>
        <taxon>Pseudomonadota</taxon>
        <taxon>Alphaproteobacteria</taxon>
        <taxon>Acetobacterales</taxon>
        <taxon>Acetobacteraceae</taxon>
        <taxon>Kozakia</taxon>
    </lineage>
</organism>
<dbReference type="InterPro" id="IPR050816">
    <property type="entry name" value="Flavin-dep_Halogenase_NPB"/>
</dbReference>
<name>A0A1D8UR83_9PROT</name>
<proteinExistence type="predicted"/>
<dbReference type="PANTHER" id="PTHR43747">
    <property type="entry name" value="FAD-BINDING PROTEIN"/>
    <property type="match status" value="1"/>
</dbReference>
<dbReference type="eggNOG" id="COG0644">
    <property type="taxonomic scope" value="Bacteria"/>
</dbReference>